<reference evidence="16" key="1">
    <citation type="submission" date="2011-08" db="EMBL/GenBank/DDBJ databases">
        <title>The draft genome of Latimeria chalumnae.</title>
        <authorList>
            <person name="Di Palma F."/>
            <person name="Alfoldi J."/>
            <person name="Johnson J."/>
            <person name="Berlin A."/>
            <person name="Gnerre S."/>
            <person name="Jaffe D."/>
            <person name="MacCallum I."/>
            <person name="Young S."/>
            <person name="Walker B.J."/>
            <person name="Lander E."/>
            <person name="Lindblad-Toh K."/>
        </authorList>
    </citation>
    <scope>NUCLEOTIDE SEQUENCE [LARGE SCALE GENOMIC DNA]</scope>
    <source>
        <strain evidence="16">Wild caught</strain>
    </source>
</reference>
<feature type="compositionally biased region" description="Basic and acidic residues" evidence="13">
    <location>
        <begin position="103"/>
        <end position="115"/>
    </location>
</feature>
<dbReference type="PROSITE" id="PS50157">
    <property type="entry name" value="ZINC_FINGER_C2H2_2"/>
    <property type="match status" value="5"/>
</dbReference>
<feature type="region of interest" description="Disordered" evidence="13">
    <location>
        <begin position="526"/>
        <end position="590"/>
    </location>
</feature>
<dbReference type="Pfam" id="PF00096">
    <property type="entry name" value="zf-C2H2"/>
    <property type="match status" value="3"/>
</dbReference>
<feature type="domain" description="C2H2-type" evidence="14">
    <location>
        <begin position="381"/>
        <end position="410"/>
    </location>
</feature>
<dbReference type="GeneTree" id="ENSGT00940000159218"/>
<keyword evidence="10" id="KW-0804">Transcription</keyword>
<dbReference type="Pfam" id="PF23561">
    <property type="entry name" value="zf-C2H2_15"/>
    <property type="match status" value="1"/>
</dbReference>
<evidence type="ECO:0000313" key="15">
    <source>
        <dbReference type="Ensembl" id="ENSLACP00000013799.1"/>
    </source>
</evidence>
<dbReference type="EMBL" id="AFYH01132001">
    <property type="status" value="NOT_ANNOTATED_CDS"/>
    <property type="molecule type" value="Genomic_DNA"/>
</dbReference>
<dbReference type="GO" id="GO:0005634">
    <property type="term" value="C:nucleus"/>
    <property type="evidence" value="ECO:0007669"/>
    <property type="project" value="UniProtKB-SubCell"/>
</dbReference>
<reference evidence="15" key="3">
    <citation type="submission" date="2025-09" db="UniProtKB">
        <authorList>
            <consortium name="Ensembl"/>
        </authorList>
    </citation>
    <scope>IDENTIFICATION</scope>
</reference>
<evidence type="ECO:0000256" key="11">
    <source>
        <dbReference type="ARBA" id="ARBA00023242"/>
    </source>
</evidence>
<dbReference type="GO" id="GO:0000981">
    <property type="term" value="F:DNA-binding transcription factor activity, RNA polymerase II-specific"/>
    <property type="evidence" value="ECO:0007669"/>
    <property type="project" value="TreeGrafter"/>
</dbReference>
<dbReference type="SUPFAM" id="SSF57667">
    <property type="entry name" value="beta-beta-alpha zinc fingers"/>
    <property type="match status" value="3"/>
</dbReference>
<dbReference type="InterPro" id="IPR013087">
    <property type="entry name" value="Znf_C2H2_type"/>
</dbReference>
<evidence type="ECO:0000256" key="7">
    <source>
        <dbReference type="ARBA" id="ARBA00022833"/>
    </source>
</evidence>
<dbReference type="Ensembl" id="ENSLACT00000013896.1">
    <property type="protein sequence ID" value="ENSLACP00000013799.1"/>
    <property type="gene ID" value="ENSLACG00000012147.1"/>
</dbReference>
<dbReference type="SMART" id="SM00355">
    <property type="entry name" value="ZnF_C2H2"/>
    <property type="match status" value="5"/>
</dbReference>
<dbReference type="STRING" id="7897.ENSLACP00000013799"/>
<dbReference type="EMBL" id="AFYH01132004">
    <property type="status" value="NOT_ANNOTATED_CDS"/>
    <property type="molecule type" value="Genomic_DNA"/>
</dbReference>
<feature type="region of interest" description="Disordered" evidence="13">
    <location>
        <begin position="494"/>
        <end position="514"/>
    </location>
</feature>
<dbReference type="EMBL" id="AFYH01132003">
    <property type="status" value="NOT_ANNOTATED_CDS"/>
    <property type="molecule type" value="Genomic_DNA"/>
</dbReference>
<organism evidence="15 16">
    <name type="scientific">Latimeria chalumnae</name>
    <name type="common">Coelacanth</name>
    <dbReference type="NCBI Taxonomy" id="7897"/>
    <lineage>
        <taxon>Eukaryota</taxon>
        <taxon>Metazoa</taxon>
        <taxon>Chordata</taxon>
        <taxon>Craniata</taxon>
        <taxon>Vertebrata</taxon>
        <taxon>Euteleostomi</taxon>
        <taxon>Coelacanthiformes</taxon>
        <taxon>Coelacanthidae</taxon>
        <taxon>Latimeria</taxon>
    </lineage>
</organism>
<feature type="domain" description="C2H2-type" evidence="14">
    <location>
        <begin position="318"/>
        <end position="350"/>
    </location>
</feature>
<evidence type="ECO:0000256" key="13">
    <source>
        <dbReference type="SAM" id="MobiDB-lite"/>
    </source>
</evidence>
<feature type="domain" description="C2H2-type" evidence="14">
    <location>
        <begin position="284"/>
        <end position="314"/>
    </location>
</feature>
<keyword evidence="7" id="KW-0862">Zinc</keyword>
<dbReference type="FunFam" id="3.30.160.60:FF:000453">
    <property type="entry name" value="GLIS family zinc finger 3"/>
    <property type="match status" value="1"/>
</dbReference>
<dbReference type="InParanoid" id="H3AVX8"/>
<dbReference type="GO" id="GO:0008270">
    <property type="term" value="F:zinc ion binding"/>
    <property type="evidence" value="ECO:0007669"/>
    <property type="project" value="UniProtKB-KW"/>
</dbReference>
<feature type="domain" description="C2H2-type" evidence="14">
    <location>
        <begin position="351"/>
        <end position="380"/>
    </location>
</feature>
<name>H3AVX8_LATCH</name>
<dbReference type="Bgee" id="ENSLACG00000012147">
    <property type="expression patterns" value="Expressed in pelvic fin"/>
</dbReference>
<evidence type="ECO:0000256" key="9">
    <source>
        <dbReference type="ARBA" id="ARBA00023125"/>
    </source>
</evidence>
<evidence type="ECO:0000256" key="1">
    <source>
        <dbReference type="ARBA" id="ARBA00004123"/>
    </source>
</evidence>
<evidence type="ECO:0000313" key="16">
    <source>
        <dbReference type="Proteomes" id="UP000008672"/>
    </source>
</evidence>
<protein>
    <submittedName>
        <fullName evidence="15">GLIS family zinc finger 1</fullName>
    </submittedName>
</protein>
<dbReference type="EMBL" id="AFYH01132000">
    <property type="status" value="NOT_ANNOTATED_CDS"/>
    <property type="molecule type" value="Genomic_DNA"/>
</dbReference>
<keyword evidence="6 12" id="KW-0863">Zinc-finger</keyword>
<dbReference type="Proteomes" id="UP000008672">
    <property type="component" value="Unassembled WGS sequence"/>
</dbReference>
<keyword evidence="11" id="KW-0539">Nucleus</keyword>
<dbReference type="FunFam" id="3.30.160.60:FF:000048">
    <property type="entry name" value="GLI family zinc finger 3"/>
    <property type="match status" value="1"/>
</dbReference>
<evidence type="ECO:0000256" key="5">
    <source>
        <dbReference type="ARBA" id="ARBA00022737"/>
    </source>
</evidence>
<dbReference type="FunFam" id="3.30.160.60:FF:000036">
    <property type="entry name" value="GLI family zinc finger 3"/>
    <property type="match status" value="1"/>
</dbReference>
<keyword evidence="9" id="KW-0238">DNA-binding</keyword>
<dbReference type="FunCoup" id="H3AVX8">
    <property type="interactions" value="784"/>
</dbReference>
<keyword evidence="8" id="KW-0805">Transcription regulation</keyword>
<dbReference type="InterPro" id="IPR056436">
    <property type="entry name" value="Znf-C2H2_ZIC1-5/GLI1-3-like"/>
</dbReference>
<keyword evidence="3" id="KW-0678">Repressor</keyword>
<comment type="similarity">
    <text evidence="2">Belongs to the GLI C2H2-type zinc-finger protein family.</text>
</comment>
<proteinExistence type="inferred from homology"/>
<dbReference type="eggNOG" id="KOG1721">
    <property type="taxonomic scope" value="Eukaryota"/>
</dbReference>
<dbReference type="HOGENOM" id="CLU_014147_2_1_1"/>
<keyword evidence="4" id="KW-0479">Metal-binding</keyword>
<comment type="subcellular location">
    <subcellularLocation>
        <location evidence="1">Nucleus</location>
    </subcellularLocation>
</comment>
<keyword evidence="16" id="KW-1185">Reference proteome</keyword>
<accession>H3AVX8</accession>
<feature type="domain" description="C2H2-type" evidence="14">
    <location>
        <begin position="411"/>
        <end position="440"/>
    </location>
</feature>
<sequence length="704" mass="77849">VNGGYSSCYGASGKKDTMEMIMTTGHALTCTQNPVIQSGNSSTQDHTASCERVSQTGQLTITHSDTSPCMNGNHSTHHIKQECPNGYKVLPGLSANGGTSEGTEMRDSTSMHPEIDPMNNSFTNSLSSYLFNNELSSSPSPLLLGSPQHSARLQSGNLKKRCLSVVPSSSEGIDITAIIRTSQTSLVACMNGLRANSTGISSHPRGISVLGARKSSDSQCCPETQNSCSLTIPACLKLSFLKQEPVDEFSPNSDLFQHHHGLPPPYHLHQHPNDGDELDNSGKQVCRWIDCNAMYDQQDELVRHIEKMHIDQRKGEDFTCFWAGCVRRYKPFNARYKLLIHMRVHSGEKPNKCMFEGCNKAFSRLENLKIHLRSHTGEKPYLCQHPGCQKAFSNSSDRAKHQRTHLDTKPYACQIPGCTKRYTDPSSLRKHVKAHSAKEQQVRKKLHSCPEVDQDVMSECLAIQHLHTAASQHLLNGKCGRPVSHEVLAGMYTGSSATRNRPTSGLLPPTQEMSSRHHMLEGNLASPQHHVSPLSTVENTRDGLPPPILSPLVNSMKSLVPPSPLQKHSSPSSQSQSPNEQQLPGGHNKSYSQFQDQVRQEHEGYHGSFQSVQNCFHYENNYRTMEQSINSDTLTGETHCFNPLRQNGYHMLTTHSVSTGYDIVPETQCVPGEVMSSGSEENGFFQNGAFDRCLSQISSIYTET</sequence>
<feature type="compositionally biased region" description="Polar residues" evidence="13">
    <location>
        <begin position="494"/>
        <end position="503"/>
    </location>
</feature>
<dbReference type="FunFam" id="3.30.160.60:FF:000031">
    <property type="entry name" value="GLI family zinc finger 3"/>
    <property type="match status" value="1"/>
</dbReference>
<dbReference type="EMBL" id="AFYH01131998">
    <property type="status" value="NOT_ANNOTATED_CDS"/>
    <property type="molecule type" value="Genomic_DNA"/>
</dbReference>
<dbReference type="PANTHER" id="PTHR45718:SF3">
    <property type="entry name" value="ZINC FINGER PROTEIN GLIS1"/>
    <property type="match status" value="1"/>
</dbReference>
<gene>
    <name evidence="15" type="primary">GLIS1</name>
</gene>
<dbReference type="PROSITE" id="PS00028">
    <property type="entry name" value="ZINC_FINGER_C2H2_1"/>
    <property type="match status" value="4"/>
</dbReference>
<evidence type="ECO:0000256" key="12">
    <source>
        <dbReference type="PROSITE-ProRule" id="PRU00042"/>
    </source>
</evidence>
<dbReference type="InterPro" id="IPR036236">
    <property type="entry name" value="Znf_C2H2_sf"/>
</dbReference>
<dbReference type="Gene3D" id="3.30.160.60">
    <property type="entry name" value="Classic Zinc Finger"/>
    <property type="match status" value="5"/>
</dbReference>
<dbReference type="EMBL" id="AFYH01131999">
    <property type="status" value="NOT_ANNOTATED_CDS"/>
    <property type="molecule type" value="Genomic_DNA"/>
</dbReference>
<evidence type="ECO:0000256" key="10">
    <source>
        <dbReference type="ARBA" id="ARBA00023163"/>
    </source>
</evidence>
<dbReference type="GO" id="GO:0000978">
    <property type="term" value="F:RNA polymerase II cis-regulatory region sequence-specific DNA binding"/>
    <property type="evidence" value="ECO:0007669"/>
    <property type="project" value="TreeGrafter"/>
</dbReference>
<dbReference type="AlphaFoldDB" id="H3AVX8"/>
<reference evidence="15" key="2">
    <citation type="submission" date="2025-08" db="UniProtKB">
        <authorList>
            <consortium name="Ensembl"/>
        </authorList>
    </citation>
    <scope>IDENTIFICATION</scope>
</reference>
<evidence type="ECO:0000256" key="8">
    <source>
        <dbReference type="ARBA" id="ARBA00023015"/>
    </source>
</evidence>
<dbReference type="FunFam" id="3.30.160.60:FF:000019">
    <property type="entry name" value="GLI family zinc finger 3"/>
    <property type="match status" value="1"/>
</dbReference>
<dbReference type="EMBL" id="AFYH01132005">
    <property type="status" value="NOT_ANNOTATED_CDS"/>
    <property type="molecule type" value="Genomic_DNA"/>
</dbReference>
<evidence type="ECO:0000256" key="2">
    <source>
        <dbReference type="ARBA" id="ARBA00010831"/>
    </source>
</evidence>
<evidence type="ECO:0000256" key="4">
    <source>
        <dbReference type="ARBA" id="ARBA00022723"/>
    </source>
</evidence>
<dbReference type="OMA" id="ECPSDYK"/>
<dbReference type="PANTHER" id="PTHR45718">
    <property type="entry name" value="TRANSCRIPTIONAL ACTIVATOR CUBITUS INTERRUPTUS"/>
    <property type="match status" value="1"/>
</dbReference>
<keyword evidence="5" id="KW-0677">Repeat</keyword>
<dbReference type="InterPro" id="IPR043359">
    <property type="entry name" value="GLI-like"/>
</dbReference>
<feature type="compositionally biased region" description="Low complexity" evidence="13">
    <location>
        <begin position="565"/>
        <end position="582"/>
    </location>
</feature>
<feature type="region of interest" description="Disordered" evidence="13">
    <location>
        <begin position="94"/>
        <end position="115"/>
    </location>
</feature>
<evidence type="ECO:0000256" key="3">
    <source>
        <dbReference type="ARBA" id="ARBA00022491"/>
    </source>
</evidence>
<evidence type="ECO:0000259" key="14">
    <source>
        <dbReference type="PROSITE" id="PS50157"/>
    </source>
</evidence>
<dbReference type="EMBL" id="AFYH01132002">
    <property type="status" value="NOT_ANNOTATED_CDS"/>
    <property type="molecule type" value="Genomic_DNA"/>
</dbReference>
<evidence type="ECO:0000256" key="6">
    <source>
        <dbReference type="ARBA" id="ARBA00022771"/>
    </source>
</evidence>